<dbReference type="SUPFAM" id="SSF49785">
    <property type="entry name" value="Galactose-binding domain-like"/>
    <property type="match status" value="1"/>
</dbReference>
<gene>
    <name evidence="1" type="ORF">NP493_1165g00036</name>
</gene>
<dbReference type="Proteomes" id="UP001209878">
    <property type="component" value="Unassembled WGS sequence"/>
</dbReference>
<dbReference type="Gene3D" id="2.60.120.260">
    <property type="entry name" value="Galactose-binding domain-like"/>
    <property type="match status" value="1"/>
</dbReference>
<dbReference type="AlphaFoldDB" id="A0AAD9NJ00"/>
<name>A0AAD9NJ00_RIDPI</name>
<evidence type="ECO:0000313" key="1">
    <source>
        <dbReference type="EMBL" id="KAK2170051.1"/>
    </source>
</evidence>
<organism evidence="1 2">
    <name type="scientific">Ridgeia piscesae</name>
    <name type="common">Tubeworm</name>
    <dbReference type="NCBI Taxonomy" id="27915"/>
    <lineage>
        <taxon>Eukaryota</taxon>
        <taxon>Metazoa</taxon>
        <taxon>Spiralia</taxon>
        <taxon>Lophotrochozoa</taxon>
        <taxon>Annelida</taxon>
        <taxon>Polychaeta</taxon>
        <taxon>Sedentaria</taxon>
        <taxon>Canalipalpata</taxon>
        <taxon>Sabellida</taxon>
        <taxon>Siboglinidae</taxon>
        <taxon>Ridgeia</taxon>
    </lineage>
</organism>
<accession>A0AAD9NJ00</accession>
<evidence type="ECO:0000313" key="2">
    <source>
        <dbReference type="Proteomes" id="UP001209878"/>
    </source>
</evidence>
<keyword evidence="2" id="KW-1185">Reference proteome</keyword>
<dbReference type="InterPro" id="IPR008979">
    <property type="entry name" value="Galactose-bd-like_sf"/>
</dbReference>
<reference evidence="1" key="1">
    <citation type="journal article" date="2023" name="Mol. Biol. Evol.">
        <title>Third-Generation Sequencing Reveals the Adaptive Role of the Epigenome in Three Deep-Sea Polychaetes.</title>
        <authorList>
            <person name="Perez M."/>
            <person name="Aroh O."/>
            <person name="Sun Y."/>
            <person name="Lan Y."/>
            <person name="Juniper S.K."/>
            <person name="Young C.R."/>
            <person name="Angers B."/>
            <person name="Qian P.Y."/>
        </authorList>
    </citation>
    <scope>NUCLEOTIDE SEQUENCE</scope>
    <source>
        <strain evidence="1">R07B-5</strain>
    </source>
</reference>
<protein>
    <submittedName>
        <fullName evidence="1">Uncharacterized protein</fullName>
    </submittedName>
</protein>
<proteinExistence type="predicted"/>
<sequence>MVSCLVDTTKRCIFSTTPKSLGHCILPCHCTKGCDTRTGACIGGGRCIDGHPSQYKWHGPACHTGNVAYKQIAQQGMGRWGRAFPAWNAVDGNTDPNMWHRHCAWAQSKGKYGYSWVVDLTDLYEIEKITLYATSGE</sequence>
<dbReference type="EMBL" id="JAODUO010001164">
    <property type="protein sequence ID" value="KAK2170051.1"/>
    <property type="molecule type" value="Genomic_DNA"/>
</dbReference>
<comment type="caution">
    <text evidence="1">The sequence shown here is derived from an EMBL/GenBank/DDBJ whole genome shotgun (WGS) entry which is preliminary data.</text>
</comment>